<evidence type="ECO:0000256" key="10">
    <source>
        <dbReference type="ARBA" id="ARBA00023329"/>
    </source>
</evidence>
<comment type="subcellular location">
    <subcellularLocation>
        <location evidence="12">Cytoplasm</location>
    </subcellularLocation>
    <subcellularLocation>
        <location evidence="1 12">Golgi apparatus membrane</location>
        <topology evidence="1 12">Peripheral membrane protein</topology>
        <orientation evidence="1 12">Cytoplasmic side</orientation>
    </subcellularLocation>
    <subcellularLocation>
        <location evidence="12">Cytoplasmic vesicle</location>
        <location evidence="12">COPI-coated vesicle membrane</location>
        <topology evidence="12">Peripheral membrane protein</topology>
        <orientation evidence="12">Cytoplasmic side</orientation>
    </subcellularLocation>
</comment>
<comment type="function">
    <text evidence="11">The coatomer is a cytosolic protein complex that binds to dilysine motifs and reversibly associates with Golgi non-clathrin-coated vesicles, which further mediate biosynthetic protein transport from the ER, via the Golgi up to the trans Golgi network. Coatomer complex is required for budding from Golgi membranes, and is essential for the retrograde Golgi-to-ER transport of dilysine-tagged proteins. The zeta subunit may be involved in regulating the coat assembly and, hence, the rate of biosynthetic protein transport due to its association-dissociation properties with the coatomer complex.</text>
</comment>
<keyword evidence="10 12" id="KW-0968">Cytoplasmic vesicle</keyword>
<reference evidence="14 15" key="2">
    <citation type="journal article" date="2012" name="Nature">
        <title>Insights into hominid evolution from the gorilla genome sequence.</title>
        <authorList>
            <person name="Scally A."/>
            <person name="Dutheil J.Y."/>
            <person name="Hillier L.W."/>
            <person name="Jordan G.E."/>
            <person name="Goodhead I."/>
            <person name="Herrero J."/>
            <person name="Hobolth A."/>
            <person name="Lappalainen T."/>
            <person name="Mailund T."/>
            <person name="Marques-Bonet T."/>
            <person name="McCarthy S."/>
            <person name="Montgomery S.H."/>
            <person name="Schwalie P.C."/>
            <person name="Tang Y.A."/>
            <person name="Ward M.C."/>
            <person name="Xue Y."/>
            <person name="Yngvadottir B."/>
            <person name="Alkan C."/>
            <person name="Andersen L.N."/>
            <person name="Ayub Q."/>
            <person name="Ball E.V."/>
            <person name="Beal K."/>
            <person name="Bradley B.J."/>
            <person name="Chen Y."/>
            <person name="Clee C.M."/>
            <person name="Fitzgerald S."/>
            <person name="Graves T.A."/>
            <person name="Gu Y."/>
            <person name="Heath P."/>
            <person name="Heger A."/>
            <person name="Karakoc E."/>
            <person name="Kolb-Kokocinski A."/>
            <person name="Laird G.K."/>
            <person name="Lunter G."/>
            <person name="Meader S."/>
            <person name="Mort M."/>
            <person name="Mullikin J.C."/>
            <person name="Munch K."/>
            <person name="O'Connor T.D."/>
            <person name="Phillips A.D."/>
            <person name="Prado-Martinez J."/>
            <person name="Rogers A.S."/>
            <person name="Sajjadian S."/>
            <person name="Schmidt D."/>
            <person name="Shaw K."/>
            <person name="Simpson J.T."/>
            <person name="Stenson P.D."/>
            <person name="Turner D.J."/>
            <person name="Vigilant L."/>
            <person name="Vilella A.J."/>
            <person name="Whitener W."/>
            <person name="Zhu B."/>
            <person name="Cooper D.N."/>
            <person name="de Jong P."/>
            <person name="Dermitzakis E.T."/>
            <person name="Eichler E.E."/>
            <person name="Flicek P."/>
            <person name="Goldman N."/>
            <person name="Mundy N.I."/>
            <person name="Ning Z."/>
            <person name="Odom D.T."/>
            <person name="Ponting C.P."/>
            <person name="Quail M.A."/>
            <person name="Ryder O.A."/>
            <person name="Searle S.M."/>
            <person name="Warren W.C."/>
            <person name="Wilson R.K."/>
            <person name="Schierup M.H."/>
            <person name="Rogers J."/>
            <person name="Tyler-Smith C."/>
            <person name="Durbin R."/>
        </authorList>
    </citation>
    <scope>NUCLEOTIDE SEQUENCE [LARGE SCALE GENOMIC DNA]</scope>
</reference>
<comment type="similarity">
    <text evidence="2 12">Belongs to the adaptor complexes small subunit family.</text>
</comment>
<dbReference type="CDD" id="cd14829">
    <property type="entry name" value="Zeta-COP"/>
    <property type="match status" value="1"/>
</dbReference>
<dbReference type="GO" id="GO:0030126">
    <property type="term" value="C:COPI vesicle coat"/>
    <property type="evidence" value="ECO:0007669"/>
    <property type="project" value="UniProtKB-UniRule"/>
</dbReference>
<dbReference type="InterPro" id="IPR022775">
    <property type="entry name" value="AP_mu_sigma_su"/>
</dbReference>
<dbReference type="Ensembl" id="ENSGGOT00000045788.1">
    <property type="protein sequence ID" value="ENSGGOP00000043003.1"/>
    <property type="gene ID" value="ENSGGOG00000008311.3"/>
</dbReference>
<dbReference type="GO" id="GO:0006890">
    <property type="term" value="P:retrograde vesicle-mediated transport, Golgi to endoplasmic reticulum"/>
    <property type="evidence" value="ECO:0007669"/>
    <property type="project" value="UniProtKB-UniRule"/>
</dbReference>
<evidence type="ECO:0000256" key="5">
    <source>
        <dbReference type="ARBA" id="ARBA00022490"/>
    </source>
</evidence>
<reference evidence="14" key="3">
    <citation type="submission" date="2025-08" db="UniProtKB">
        <authorList>
            <consortium name="Ensembl"/>
        </authorList>
    </citation>
    <scope>IDENTIFICATION</scope>
</reference>
<dbReference type="Pfam" id="PF01217">
    <property type="entry name" value="Clat_adaptor_s"/>
    <property type="match status" value="2"/>
</dbReference>
<keyword evidence="9 12" id="KW-0472">Membrane</keyword>
<evidence type="ECO:0000256" key="1">
    <source>
        <dbReference type="ARBA" id="ARBA00004255"/>
    </source>
</evidence>
<reference evidence="14" key="4">
    <citation type="submission" date="2025-09" db="UniProtKB">
        <authorList>
            <consortium name="Ensembl"/>
        </authorList>
    </citation>
    <scope>IDENTIFICATION</scope>
</reference>
<keyword evidence="8 12" id="KW-0333">Golgi apparatus</keyword>
<keyword evidence="5 12" id="KW-0963">Cytoplasm</keyword>
<dbReference type="EMBL" id="CABD030083734">
    <property type="status" value="NOT_ANNOTATED_CDS"/>
    <property type="molecule type" value="Genomic_DNA"/>
</dbReference>
<dbReference type="PANTHER" id="PTHR11043:SF2">
    <property type="entry name" value="COATOMER SUBUNIT ZETA-1"/>
    <property type="match status" value="1"/>
</dbReference>
<protein>
    <recommendedName>
        <fullName evidence="12">Coatomer subunit zeta</fullName>
    </recommendedName>
</protein>
<evidence type="ECO:0000256" key="6">
    <source>
        <dbReference type="ARBA" id="ARBA00022892"/>
    </source>
</evidence>
<keyword evidence="15" id="KW-1185">Reference proteome</keyword>
<accession>A0A2I2Z6Z4</accession>
<dbReference type="GeneTree" id="ENSGT00390000004405"/>
<sequence length="198" mass="22340">MEALILEPSLYTVKAILILDNDGDRLFAKYYDDTYPSVKEQKAFEKNIFNKTHRTDSEIALLEGLTVVYKSSIDLYFYVIGSSYENELMLMAVLNCLFDSLSQMLRTGSTQAGGLHESSSRQAWATQKNVEKRALLENMEGLFLAVDEIVDGGVILESDPQQVVHRVALRGEDVPLTEQTVSQVLQSAKEQIKWSLLR</sequence>
<proteinExistence type="inferred from homology"/>
<evidence type="ECO:0000256" key="4">
    <source>
        <dbReference type="ARBA" id="ARBA00022448"/>
    </source>
</evidence>
<dbReference type="GO" id="GO:0006886">
    <property type="term" value="P:intracellular protein transport"/>
    <property type="evidence" value="ECO:0007669"/>
    <property type="project" value="InterPro"/>
</dbReference>
<evidence type="ECO:0000256" key="3">
    <source>
        <dbReference type="ARBA" id="ARBA00011775"/>
    </source>
</evidence>
<dbReference type="InterPro" id="IPR039652">
    <property type="entry name" value="Coatomer_zeta"/>
</dbReference>
<evidence type="ECO:0000256" key="7">
    <source>
        <dbReference type="ARBA" id="ARBA00022927"/>
    </source>
</evidence>
<organism evidence="14 15">
    <name type="scientific">Gorilla gorilla gorilla</name>
    <name type="common">Western lowland gorilla</name>
    <dbReference type="NCBI Taxonomy" id="9595"/>
    <lineage>
        <taxon>Eukaryota</taxon>
        <taxon>Metazoa</taxon>
        <taxon>Chordata</taxon>
        <taxon>Craniata</taxon>
        <taxon>Vertebrata</taxon>
        <taxon>Euteleostomi</taxon>
        <taxon>Mammalia</taxon>
        <taxon>Eutheria</taxon>
        <taxon>Euarchontoglires</taxon>
        <taxon>Primates</taxon>
        <taxon>Haplorrhini</taxon>
        <taxon>Catarrhini</taxon>
        <taxon>Hominidae</taxon>
        <taxon>Gorilla</taxon>
    </lineage>
</organism>
<keyword evidence="6 12" id="KW-0931">ER-Golgi transport</keyword>
<dbReference type="AlphaFoldDB" id="A0A2I2Z6Z4"/>
<dbReference type="GO" id="GO:0000139">
    <property type="term" value="C:Golgi membrane"/>
    <property type="evidence" value="ECO:0007669"/>
    <property type="project" value="UniProtKB-SubCell"/>
</dbReference>
<dbReference type="SUPFAM" id="SSF64356">
    <property type="entry name" value="SNARE-like"/>
    <property type="match status" value="1"/>
</dbReference>
<evidence type="ECO:0000256" key="2">
    <source>
        <dbReference type="ARBA" id="ARBA00006972"/>
    </source>
</evidence>
<dbReference type="STRING" id="9593.ENSGGOP00000043003"/>
<evidence type="ECO:0000259" key="13">
    <source>
        <dbReference type="Pfam" id="PF01217"/>
    </source>
</evidence>
<feature type="domain" description="AP complex mu/sigma subunit" evidence="13">
    <location>
        <begin position="128"/>
        <end position="172"/>
    </location>
</feature>
<dbReference type="OMA" id="NELMLHS"/>
<dbReference type="EMBL" id="CABD030083735">
    <property type="status" value="NOT_ANNOTATED_CDS"/>
    <property type="molecule type" value="Genomic_DNA"/>
</dbReference>
<evidence type="ECO:0000256" key="12">
    <source>
        <dbReference type="RuleBase" id="RU366053"/>
    </source>
</evidence>
<keyword evidence="4 12" id="KW-0813">Transport</keyword>
<dbReference type="InterPro" id="IPR011012">
    <property type="entry name" value="Longin-like_dom_sf"/>
</dbReference>
<evidence type="ECO:0000256" key="11">
    <source>
        <dbReference type="ARBA" id="ARBA00045555"/>
    </source>
</evidence>
<dbReference type="PANTHER" id="PTHR11043">
    <property type="entry name" value="ZETA-COAT PROTEIN"/>
    <property type="match status" value="1"/>
</dbReference>
<evidence type="ECO:0000313" key="15">
    <source>
        <dbReference type="Proteomes" id="UP000001519"/>
    </source>
</evidence>
<dbReference type="SMR" id="A0A2I2Z6Z4"/>
<evidence type="ECO:0000256" key="8">
    <source>
        <dbReference type="ARBA" id="ARBA00023034"/>
    </source>
</evidence>
<dbReference type="EMBL" id="CABD030083733">
    <property type="status" value="NOT_ANNOTATED_CDS"/>
    <property type="molecule type" value="Genomic_DNA"/>
</dbReference>
<dbReference type="EMBL" id="CABD030083731">
    <property type="status" value="NOT_ANNOTATED_CDS"/>
    <property type="molecule type" value="Genomic_DNA"/>
</dbReference>
<evidence type="ECO:0000313" key="14">
    <source>
        <dbReference type="Ensembl" id="ENSGGOP00000043003.1"/>
    </source>
</evidence>
<dbReference type="GO" id="GO:0006891">
    <property type="term" value="P:intra-Golgi vesicle-mediated transport"/>
    <property type="evidence" value="ECO:0007669"/>
    <property type="project" value="Ensembl"/>
</dbReference>
<dbReference type="FunFam" id="3.30.450.60:FF:000013">
    <property type="entry name" value="Coatomer subunit zeta"/>
    <property type="match status" value="1"/>
</dbReference>
<gene>
    <name evidence="14" type="primary">COPZ1</name>
</gene>
<evidence type="ECO:0000256" key="9">
    <source>
        <dbReference type="ARBA" id="ARBA00023136"/>
    </source>
</evidence>
<dbReference type="InParanoid" id="A0A2I2Z6Z4"/>
<feature type="domain" description="AP complex mu/sigma subunit" evidence="13">
    <location>
        <begin position="12"/>
        <end position="106"/>
    </location>
</feature>
<dbReference type="InterPro" id="IPR000804">
    <property type="entry name" value="Clathrin_sm-chain_CS"/>
</dbReference>
<dbReference type="Proteomes" id="UP000001519">
    <property type="component" value="Chromosome 12"/>
</dbReference>
<reference evidence="15" key="1">
    <citation type="submission" date="2011-05" db="EMBL/GenBank/DDBJ databases">
        <title>Insights into the evolution of the great apes provided by the gorilla genome.</title>
        <authorList>
            <person name="Scally A."/>
        </authorList>
    </citation>
    <scope>NUCLEOTIDE SEQUENCE [LARGE SCALE GENOMIC DNA]</scope>
</reference>
<name>A0A2I2Z6Z4_GORGO</name>
<dbReference type="FunCoup" id="A0A2I2Z6Z4">
    <property type="interactions" value="2380"/>
</dbReference>
<dbReference type="Bgee" id="ENSGGOG00000008311">
    <property type="expression patterns" value="Expressed in adult mammalian kidney and 6 other cell types or tissues"/>
</dbReference>
<comment type="subunit">
    <text evidence="3 12">Oligomeric complex that consists of at least the alpha, beta, beta', gamma, delta, epsilon and zeta subunits.</text>
</comment>
<dbReference type="EMBL" id="CABD030083732">
    <property type="status" value="NOT_ANNOTATED_CDS"/>
    <property type="molecule type" value="Genomic_DNA"/>
</dbReference>
<keyword evidence="7 12" id="KW-0653">Protein transport</keyword>
<dbReference type="Gene3D" id="3.30.450.60">
    <property type="match status" value="1"/>
</dbReference>
<dbReference type="PROSITE" id="PS00989">
    <property type="entry name" value="CLAT_ADAPTOR_S"/>
    <property type="match status" value="1"/>
</dbReference>